<dbReference type="RefSeq" id="WP_230681447.1">
    <property type="nucleotide sequence ID" value="NZ_JADQDS010000598.1"/>
</dbReference>
<keyword evidence="2" id="KW-1185">Reference proteome</keyword>
<accession>A0A1H0LKI1</accession>
<evidence type="ECO:0000313" key="2">
    <source>
        <dbReference type="Proteomes" id="UP000199317"/>
    </source>
</evidence>
<evidence type="ECO:0008006" key="3">
    <source>
        <dbReference type="Google" id="ProtNLM"/>
    </source>
</evidence>
<name>A0A1H0LKI1_9BURK</name>
<dbReference type="AlphaFoldDB" id="A0A1H0LKI1"/>
<dbReference type="Proteomes" id="UP000199317">
    <property type="component" value="Unassembled WGS sequence"/>
</dbReference>
<organism evidence="1 2">
    <name type="scientific">Paracidovorax cattleyae</name>
    <dbReference type="NCBI Taxonomy" id="80868"/>
    <lineage>
        <taxon>Bacteria</taxon>
        <taxon>Pseudomonadati</taxon>
        <taxon>Pseudomonadota</taxon>
        <taxon>Betaproteobacteria</taxon>
        <taxon>Burkholderiales</taxon>
        <taxon>Comamonadaceae</taxon>
        <taxon>Paracidovorax</taxon>
    </lineage>
</organism>
<gene>
    <name evidence="1" type="ORF">SAMN04489708_102217</name>
</gene>
<evidence type="ECO:0000313" key="1">
    <source>
        <dbReference type="EMBL" id="SDO68400.1"/>
    </source>
</evidence>
<protein>
    <recommendedName>
        <fullName evidence="3">DUF2726 domain-containing protein</fullName>
    </recommendedName>
</protein>
<proteinExistence type="predicted"/>
<dbReference type="EMBL" id="FNJL01000002">
    <property type="protein sequence ID" value="SDO68400.1"/>
    <property type="molecule type" value="Genomic_DNA"/>
</dbReference>
<reference evidence="2" key="1">
    <citation type="submission" date="2016-10" db="EMBL/GenBank/DDBJ databases">
        <authorList>
            <person name="Varghese N."/>
            <person name="Submissions S."/>
        </authorList>
    </citation>
    <scope>NUCLEOTIDE SEQUENCE [LARGE SCALE GENOMIC DNA]</scope>
    <source>
        <strain evidence="2">DSM 17101</strain>
    </source>
</reference>
<sequence length="218" mass="24626">MGFDPLGTMTRRRYASPENITPALVKLDWTHPPCPLPLTWRVNPASPYEEPALRALMHSVLGRKYHFIPNVPLADIFSIDIKAFLQSYKIKPHWTGGNLFKANRKAIRRSALAALRGQIGRKAVDVLVCNTAGNIIAGLEIDGPHHGKYPYQGYDFSKSMLFRCKGIPLLRVASRNLAQWTWNTADTAKFFQELRVARTCWPVFDQNPSIATMQMHAP</sequence>